<dbReference type="InterPro" id="IPR028244">
    <property type="entry name" value="T6SS_Rhs_Vgr_dom"/>
</dbReference>
<dbReference type="InterPro" id="IPR037026">
    <property type="entry name" value="Vgr_OB-fold_dom_sf"/>
</dbReference>
<dbReference type="EMBL" id="CP002039">
    <property type="protein sequence ID" value="ADJ65790.1"/>
    <property type="molecule type" value="Genomic_DNA"/>
</dbReference>
<dbReference type="InterPro" id="IPR006533">
    <property type="entry name" value="T6SS_Vgr_RhsGE"/>
</dbReference>
<dbReference type="Gene3D" id="2.30.110.50">
    <property type="match status" value="1"/>
</dbReference>
<dbReference type="Pfam" id="PF10106">
    <property type="entry name" value="DUF2345"/>
    <property type="match status" value="1"/>
</dbReference>
<dbReference type="GeneID" id="29394113"/>
<gene>
    <name evidence="5" type="primary">vgr</name>
    <name evidence="5" type="ordered locus">Hsero_4321</name>
</gene>
<dbReference type="Gene3D" id="3.55.50.10">
    <property type="entry name" value="Baseplate protein-like domains"/>
    <property type="match status" value="1"/>
</dbReference>
<dbReference type="OrthoDB" id="1907165at2"/>
<dbReference type="Gene3D" id="2.40.50.230">
    <property type="entry name" value="Gp5 N-terminal domain"/>
    <property type="match status" value="1"/>
</dbReference>
<dbReference type="AlphaFoldDB" id="D8IUQ8"/>
<dbReference type="NCBIfam" id="TIGR01646">
    <property type="entry name" value="vgr_GE"/>
    <property type="match status" value="1"/>
</dbReference>
<dbReference type="eggNOG" id="COG4253">
    <property type="taxonomic scope" value="Bacteria"/>
</dbReference>
<name>D8IUQ8_HERSS</name>
<dbReference type="RefSeq" id="WP_013236246.1">
    <property type="nucleotide sequence ID" value="NC_014323.1"/>
</dbReference>
<feature type="domain" description="DUF2345" evidence="3">
    <location>
        <begin position="661"/>
        <end position="807"/>
    </location>
</feature>
<dbReference type="KEGG" id="hse:Hsero_4321"/>
<dbReference type="SUPFAM" id="SSF69279">
    <property type="entry name" value="Phage tail proteins"/>
    <property type="match status" value="2"/>
</dbReference>
<feature type="domain" description="Putative type VI secretion system Rhs element associated Vgr" evidence="4">
    <location>
        <begin position="523"/>
        <end position="630"/>
    </location>
</feature>
<evidence type="ECO:0000256" key="1">
    <source>
        <dbReference type="ARBA" id="ARBA00005558"/>
    </source>
</evidence>
<evidence type="ECO:0000259" key="4">
    <source>
        <dbReference type="Pfam" id="PF13296"/>
    </source>
</evidence>
<dbReference type="Pfam" id="PF13296">
    <property type="entry name" value="T6SS_Vgr"/>
    <property type="match status" value="1"/>
</dbReference>
<dbReference type="STRING" id="757424.Hsero_4321"/>
<protein>
    <submittedName>
        <fullName evidence="5">VGR-related type VI secretion system protein</fullName>
    </submittedName>
</protein>
<dbReference type="Pfam" id="PF04717">
    <property type="entry name" value="Phage_base_V"/>
    <property type="match status" value="1"/>
</dbReference>
<sequence>MPSPSPNDSRRSQARITQHRRLLQLDSSLGPDILLPQRLVATERLNDGYEVTIDLLATHTGIALEQLIAQPVTLWIRQHDGDTLPLHGYVHTAKRLGSDGELDFCQLSLSPWLHFLRFRKDARIWQDKRTEDILADVFNNHPQARGHYRFQLERPYTPRPYCTQYETDWHFVQRLMEEEGWFAHHEQREDGSGHVLVITDNTWNLPGLPQQGIAFHGAAPRDELDKILHWSASRTLSSKGWRGRSDDYKSPGMKKEAEEQVMPEYGQLPAQLEMYEYTGAYSFRLQEQGNRQADLQVEQWESSMQRYSAVSGVRNLACGRWFRLEEHPQHRAEPDRERQFVILAIDWFVENNLPLSHQALDFPGSLKGALMAFKESIRRERQVAETDNEHTGHCFNRFEVQRRKLPFRPARAHARPVMLPQTAIVVGPASEEVYTDHLDRIKVQFRWDRINPGNEAASCWVRVSYPNAGQYWGAIQVPRIGQEVIVSFLNGDPDRPVVTGRLFNAEQRPQWHTNGRLSGVKSKEFGGTGFNQMVMDDTPEQNRIHLYSTNTHAQLNLGHLVSQTGNERRSFFGSGFALSTDAYGAIVTHKGLYISTYGRPGAQGTQLDAREATGQLKSGANLSRTLSETAAKAGAEPLAGQEALRDFIDATQADYEDPSQAQANRFQQAILLAASPDGIGLTTPKGVHTHAGGEITLSSGADTSIAVGKSLLASVAEKISLFAFKAGIKLFSAKGKVEVQAQSDDLELIAEKVARLLSASGRVEIRAKEEVLITAGGSFIRLNASGITQGTSGAWEAKAGTHAMPGPTTLAYEMNKSSAALPFDEEFVLRWPYDQSPVKNRRFEIVRGDGTKVRGVTDAQGKTGLQKSLFVENTSLRILPEGQPPS</sequence>
<dbReference type="eggNOG" id="COG3501">
    <property type="taxonomic scope" value="Bacteria"/>
</dbReference>
<evidence type="ECO:0000313" key="6">
    <source>
        <dbReference type="Proteomes" id="UP000000329"/>
    </source>
</evidence>
<proteinExistence type="inferred from homology"/>
<dbReference type="Proteomes" id="UP000000329">
    <property type="component" value="Chromosome"/>
</dbReference>
<accession>D8IUQ8</accession>
<dbReference type="SUPFAM" id="SSF69349">
    <property type="entry name" value="Phage fibre proteins"/>
    <property type="match status" value="1"/>
</dbReference>
<dbReference type="HOGENOM" id="CLU_004121_1_0_4"/>
<reference evidence="5 6" key="1">
    <citation type="submission" date="2010-04" db="EMBL/GenBank/DDBJ databases">
        <title>The genome of Herbaspirillum seropedicae SmR1, an endophytic, nitrogen-fixing, plant-growth promoting beta-Proteobacteria.</title>
        <authorList>
            <person name="Pedrosa F.O."/>
            <person name="Monteiro R.A."/>
            <person name="Wassem R."/>
            <person name="Cruz L.M."/>
            <person name="Ayub R.A."/>
            <person name="Colauto N.B."/>
            <person name="Fernandez M.A."/>
            <person name="Fungaro M.H.P."/>
            <person name="Grisard E.C."/>
            <person name="Hungria M."/>
            <person name="Madeira H.M.F."/>
            <person name="Nodari R.O."/>
            <person name="Osaku C.A."/>
            <person name="Petzl-Erler M.L."/>
            <person name="Terenzi H."/>
            <person name="Vieira L.G.E."/>
            <person name="Almeida M.I.M."/>
            <person name="Alves L.R."/>
            <person name="Arantes O.M.N."/>
            <person name="Balsanelli E."/>
            <person name="Barcellos F.G."/>
            <person name="Baura V.A."/>
            <person name="Binde D.R."/>
            <person name="Campo R.J."/>
            <person name="Chubatsu L.S."/>
            <person name="Chueire L.M.O."/>
            <person name="Ciferri R.R."/>
            <person name="Correa L.C."/>
            <person name="da Conceicao Silva J.L."/>
            <person name="Dabul A.N.G."/>
            <person name="Dambros B.P."/>
            <person name="Faoro H."/>
            <person name="Favetti A."/>
            <person name="Friedermann G."/>
            <person name="Furlaneto M.C."/>
            <person name="Gasques L.S."/>
            <person name="Gimenes C.C.T."/>
            <person name="Gioppo N.M.R."/>
            <person name="Glienke-Blanco C."/>
            <person name="Godoy L.P."/>
            <person name="Guerra M.P."/>
            <person name="Karp S."/>
            <person name="Kava-Cordeiro V."/>
            <person name="Margarido V.P."/>
            <person name="Mathioni S.M."/>
            <person name="Menck-Soares M.A."/>
            <person name="Murace N.K."/>
            <person name="Nicolas M.F."/>
            <person name="Oliveira C.E.C."/>
            <person name="Pagnan N.A.B."/>
            <person name="Pamphile J.A."/>
            <person name="Patussi E.V."/>
            <person name="Pereira L.F.P."/>
            <person name="Pereira-Ferrari L."/>
            <person name="Pinto F.G.S."/>
            <person name="Precoma C."/>
            <person name="Prioli A.J."/>
            <person name="Prioli S.M.A.P."/>
            <person name="Raittz R.T."/>
            <person name="Ramos H.J.O."/>
            <person name="Ribeiro E.M.S.F."/>
            <person name="Rigo L.U."/>
            <person name="Rocha C.L.M.S.C."/>
            <person name="Rocha S.N."/>
            <person name="Santos K."/>
            <person name="Satori D."/>
            <person name="Silva A.G."/>
            <person name="Simao R.C.G."/>
            <person name="Soares M.A.M."/>
            <person name="Souza E.M."/>
            <person name="Steffens M.B.R."/>
            <person name="Steindel M."/>
            <person name="Tadra-Sfeir M.Z."/>
            <person name="Takahashi E.K."/>
            <person name="Torres R.A."/>
            <person name="Valle J.S."/>
            <person name="Vernal J.I."/>
            <person name="Vilas-Boas L.A."/>
            <person name="Watanabe M.A.E."/>
            <person name="Weiss V.A."/>
            <person name="Yates M.A."/>
            <person name="Souza E.M."/>
        </authorList>
    </citation>
    <scope>NUCLEOTIDE SEQUENCE [LARGE SCALE GENOMIC DNA]</scope>
    <source>
        <strain evidence="5 6">SmR1</strain>
    </source>
</reference>
<dbReference type="SUPFAM" id="SSF69255">
    <property type="entry name" value="gp5 N-terminal domain-like"/>
    <property type="match status" value="1"/>
</dbReference>
<dbReference type="Gene3D" id="4.10.220.110">
    <property type="match status" value="1"/>
</dbReference>
<evidence type="ECO:0000259" key="3">
    <source>
        <dbReference type="Pfam" id="PF10106"/>
    </source>
</evidence>
<evidence type="ECO:0000313" key="5">
    <source>
        <dbReference type="EMBL" id="ADJ65790.1"/>
    </source>
</evidence>
<dbReference type="InterPro" id="IPR006531">
    <property type="entry name" value="Gp5/Vgr_OB"/>
</dbReference>
<keyword evidence="6" id="KW-1185">Reference proteome</keyword>
<comment type="similarity">
    <text evidence="1">Belongs to the VgrG protein family.</text>
</comment>
<dbReference type="InterPro" id="IPR017847">
    <property type="entry name" value="T6SS_RhsGE_Vgr_subset"/>
</dbReference>
<dbReference type="Pfam" id="PF05954">
    <property type="entry name" value="Phage_GPD"/>
    <property type="match status" value="1"/>
</dbReference>
<dbReference type="InterPro" id="IPR018769">
    <property type="entry name" value="VgrG2_DUF2345"/>
</dbReference>
<evidence type="ECO:0000259" key="2">
    <source>
        <dbReference type="Pfam" id="PF04717"/>
    </source>
</evidence>
<organism evidence="5 6">
    <name type="scientific">Herbaspirillum seropedicae (strain SmR1)</name>
    <dbReference type="NCBI Taxonomy" id="757424"/>
    <lineage>
        <taxon>Bacteria</taxon>
        <taxon>Pseudomonadati</taxon>
        <taxon>Pseudomonadota</taxon>
        <taxon>Betaproteobacteria</taxon>
        <taxon>Burkholderiales</taxon>
        <taxon>Oxalobacteraceae</taxon>
        <taxon>Herbaspirillum</taxon>
    </lineage>
</organism>
<dbReference type="NCBIfam" id="TIGR03361">
    <property type="entry name" value="VI_Rhs_Vgr"/>
    <property type="match status" value="2"/>
</dbReference>
<feature type="domain" description="Gp5/Type VI secretion system Vgr protein OB-fold" evidence="2">
    <location>
        <begin position="436"/>
        <end position="503"/>
    </location>
</feature>